<dbReference type="EMBL" id="MOBM01000038">
    <property type="protein sequence ID" value="RON13151.1"/>
    <property type="molecule type" value="Genomic_DNA"/>
</dbReference>
<proteinExistence type="predicted"/>
<accession>A0A423HM50</accession>
<sequence length="98" mass="10843">MISGDCPLSGVTVSAEAQRQNAETIVARQGEMDLFIKPPLLSVCFGSLSLAQRLATNPGTMFLGCKLSFRLYFYFLELERVRQVLSTDLHCDTPNANK</sequence>
<dbReference type="Proteomes" id="UP000284002">
    <property type="component" value="Unassembled WGS sequence"/>
</dbReference>
<comment type="caution">
    <text evidence="2">The sequence shown here is derived from an EMBL/GenBank/DDBJ whole genome shotgun (WGS) entry which is preliminary data.</text>
</comment>
<evidence type="ECO:0000313" key="1">
    <source>
        <dbReference type="EMBL" id="RON13151.1"/>
    </source>
</evidence>
<evidence type="ECO:0000313" key="2">
    <source>
        <dbReference type="EMBL" id="RON14233.1"/>
    </source>
</evidence>
<evidence type="ECO:0000313" key="3">
    <source>
        <dbReference type="Proteomes" id="UP000284002"/>
    </source>
</evidence>
<name>A0A423HM50_9PSED</name>
<organism evidence="2 3">
    <name type="scientific">Pseudomonas frederiksbergensis</name>
    <dbReference type="NCBI Taxonomy" id="104087"/>
    <lineage>
        <taxon>Bacteria</taxon>
        <taxon>Pseudomonadati</taxon>
        <taxon>Pseudomonadota</taxon>
        <taxon>Gammaproteobacteria</taxon>
        <taxon>Pseudomonadales</taxon>
        <taxon>Pseudomonadaceae</taxon>
        <taxon>Pseudomonas</taxon>
    </lineage>
</organism>
<reference evidence="2 3" key="1">
    <citation type="submission" date="2016-10" db="EMBL/GenBank/DDBJ databases">
        <title>Comparative genome analysis of multiple Pseudomonas spp. focuses on biocontrol and plant growth promoting traits.</title>
        <authorList>
            <person name="Tao X.-Y."/>
            <person name="Taylor C.G."/>
        </authorList>
    </citation>
    <scope>NUCLEOTIDE SEQUENCE [LARGE SCALE GENOMIC DNA]</scope>
    <source>
        <strain evidence="2 3">36C6</strain>
    </source>
</reference>
<dbReference type="EMBL" id="MOBM01000038">
    <property type="protein sequence ID" value="RON14233.1"/>
    <property type="molecule type" value="Genomic_DNA"/>
</dbReference>
<protein>
    <submittedName>
        <fullName evidence="2">Uncharacterized protein</fullName>
    </submittedName>
</protein>
<dbReference type="AlphaFoldDB" id="A0A423HM50"/>
<gene>
    <name evidence="1" type="ORF">BK662_18440</name>
    <name evidence="2" type="ORF">BK662_24255</name>
</gene>